<dbReference type="CDD" id="cd01051">
    <property type="entry name" value="Mn_catalase"/>
    <property type="match status" value="1"/>
</dbReference>
<dbReference type="InterPro" id="IPR009078">
    <property type="entry name" value="Ferritin-like_SF"/>
</dbReference>
<protein>
    <submittedName>
        <fullName evidence="5">Mn-containing catalase</fullName>
    </submittedName>
</protein>
<comment type="similarity">
    <text evidence="1">Belongs to the manganese catalase family.</text>
</comment>
<reference evidence="5" key="1">
    <citation type="submission" date="2014-10" db="EMBL/GenBank/DDBJ databases">
        <title>Massilia sp. genome.</title>
        <authorList>
            <person name="Xu B."/>
            <person name="Dai L."/>
            <person name="Huang Z."/>
        </authorList>
    </citation>
    <scope>NUCLEOTIDE SEQUENCE [LARGE SCALE GENOMIC DNA]</scope>
    <source>
        <strain evidence="5">CFS-1</strain>
    </source>
</reference>
<dbReference type="Proteomes" id="UP000283254">
    <property type="component" value="Unassembled WGS sequence"/>
</dbReference>
<dbReference type="GO" id="GO:0046872">
    <property type="term" value="F:metal ion binding"/>
    <property type="evidence" value="ECO:0007669"/>
    <property type="project" value="UniProtKB-KW"/>
</dbReference>
<feature type="binding site" evidence="3">
    <location>
        <position position="216"/>
    </location>
    <ligand>
        <name>Ca(2+)</name>
        <dbReference type="ChEBI" id="CHEBI:29108"/>
    </ligand>
</feature>
<dbReference type="Pfam" id="PF05067">
    <property type="entry name" value="Mn_catalase"/>
    <property type="match status" value="1"/>
</dbReference>
<dbReference type="SUPFAM" id="SSF47240">
    <property type="entry name" value="Ferritin-like"/>
    <property type="match status" value="1"/>
</dbReference>
<feature type="binding site" evidence="3">
    <location>
        <position position="220"/>
    </location>
    <ligand>
        <name>Ca(2+)</name>
        <dbReference type="ChEBI" id="CHEBI:29108"/>
    </ligand>
</feature>
<dbReference type="RefSeq" id="WP_123071494.1">
    <property type="nucleotide sequence ID" value="NZ_JSAB01000304.1"/>
</dbReference>
<feature type="binding site" evidence="2">
    <location>
        <position position="65"/>
    </location>
    <ligand>
        <name>Mn(2+)</name>
        <dbReference type="ChEBI" id="CHEBI:29035"/>
        <label>1</label>
    </ligand>
</feature>
<keyword evidence="2" id="KW-0464">Manganese</keyword>
<feature type="binding site" evidence="2">
    <location>
        <position position="68"/>
    </location>
    <ligand>
        <name>Mn(2+)</name>
        <dbReference type="ChEBI" id="CHEBI:29035"/>
        <label>1</label>
    </ligand>
</feature>
<feature type="binding site" evidence="2">
    <location>
        <position position="35"/>
    </location>
    <ligand>
        <name>Mn(2+)</name>
        <dbReference type="ChEBI" id="CHEBI:29035"/>
        <label>1</label>
    </ligand>
</feature>
<gene>
    <name evidence="5" type="ORF">NM04_21760</name>
</gene>
<keyword evidence="3" id="KW-0106">Calcium</keyword>
<feature type="binding site" evidence="3">
    <location>
        <position position="60"/>
    </location>
    <ligand>
        <name>Ca(2+)</name>
        <dbReference type="ChEBI" id="CHEBI:29108"/>
    </ligand>
</feature>
<dbReference type="InterPro" id="IPR039377">
    <property type="entry name" value="Mn_catalase_dom"/>
</dbReference>
<dbReference type="AlphaFoldDB" id="A0A422QFD8"/>
<feature type="binding site" evidence="2">
    <location>
        <position position="151"/>
    </location>
    <ligand>
        <name>Mn(2+)</name>
        <dbReference type="ChEBI" id="CHEBI:29035"/>
        <label>1</label>
    </ligand>
</feature>
<feature type="binding site" evidence="3">
    <location>
        <position position="56"/>
    </location>
    <ligand>
        <name>Ca(2+)</name>
        <dbReference type="ChEBI" id="CHEBI:29108"/>
    </ligand>
</feature>
<name>A0A422QFD8_9BURK</name>
<evidence type="ECO:0000256" key="2">
    <source>
        <dbReference type="PIRSR" id="PIRSR607760-1"/>
    </source>
</evidence>
<feature type="region of interest" description="Disordered" evidence="4">
    <location>
        <begin position="293"/>
        <end position="333"/>
    </location>
</feature>
<evidence type="ECO:0000256" key="4">
    <source>
        <dbReference type="SAM" id="MobiDB-lite"/>
    </source>
</evidence>
<comment type="caution">
    <text evidence="5">The sequence shown here is derived from an EMBL/GenBank/DDBJ whole genome shotgun (WGS) entry which is preliminary data.</text>
</comment>
<keyword evidence="6" id="KW-1185">Reference proteome</keyword>
<evidence type="ECO:0000313" key="5">
    <source>
        <dbReference type="EMBL" id="RNF28711.1"/>
    </source>
</evidence>
<accession>A0A422QFD8</accession>
<organism evidence="5 6">
    <name type="scientific">Massilia aurea</name>
    <dbReference type="NCBI Taxonomy" id="373040"/>
    <lineage>
        <taxon>Bacteria</taxon>
        <taxon>Pseudomonadati</taxon>
        <taxon>Pseudomonadota</taxon>
        <taxon>Betaproteobacteria</taxon>
        <taxon>Burkholderiales</taxon>
        <taxon>Oxalobacteraceae</taxon>
        <taxon>Telluria group</taxon>
        <taxon>Massilia</taxon>
    </lineage>
</organism>
<comment type="cofactor">
    <cofactor evidence="3">
        <name>Ca(2+)</name>
        <dbReference type="ChEBI" id="CHEBI:29108"/>
    </cofactor>
    <text evidence="3">Binds 1 Ca(2+) ion per subunit.</text>
</comment>
<comment type="cofactor">
    <cofactor evidence="2">
        <name>Mn(2+)</name>
        <dbReference type="ChEBI" id="CHEBI:29035"/>
    </cofactor>
    <text evidence="2">Binds 2 manganese ions per subunit.</text>
</comment>
<evidence type="ECO:0000313" key="6">
    <source>
        <dbReference type="Proteomes" id="UP000283254"/>
    </source>
</evidence>
<evidence type="ECO:0000256" key="1">
    <source>
        <dbReference type="ARBA" id="ARBA00007644"/>
    </source>
</evidence>
<sequence length="333" mass="35374">MFAHNKRLQYTVRVSGPNPGLANLMLEQFGGPQGELAAAMRYFTQAVAEDDPGRKDMLFDIATEELSHLEVIGHIVAMLNKGAKGRLAEAAEEEAEMYKSITGAGNDSHITQVLYGAGAPLTNSAGVPWTAAYIDSITEPTADLRSNIAAEARAKIVYERLIALTDDPGVKDALGFLMTREVAHLKSFEKALYSMEPNFPPGKMPVVPAFASVYYNMSQGEGEMRGSWNQGPDWDFISDREKQMAVDGGSGQAEVALPNEDIDILQQMAARTMSNPAATPRTGAELGMMQSASGGTIANAGDESKGQATVASMGGPLDDTGIGNPMGSGKPLK</sequence>
<dbReference type="InterPro" id="IPR012347">
    <property type="entry name" value="Ferritin-like"/>
</dbReference>
<feature type="binding site" evidence="3">
    <location>
        <position position="218"/>
    </location>
    <ligand>
        <name>Ca(2+)</name>
        <dbReference type="ChEBI" id="CHEBI:29108"/>
    </ligand>
</feature>
<evidence type="ECO:0000256" key="3">
    <source>
        <dbReference type="PIRSR" id="PIRSR607760-2"/>
    </source>
</evidence>
<keyword evidence="2" id="KW-0479">Metal-binding</keyword>
<feature type="binding site" evidence="2">
    <location>
        <position position="184"/>
    </location>
    <ligand>
        <name>Mn(2+)</name>
        <dbReference type="ChEBI" id="CHEBI:29035"/>
        <label>1</label>
    </ligand>
</feature>
<proteinExistence type="inferred from homology"/>
<dbReference type="InterPro" id="IPR007760">
    <property type="entry name" value="Mn_catalase"/>
</dbReference>
<dbReference type="OrthoDB" id="8334870at2"/>
<dbReference type="EMBL" id="JSAB01000304">
    <property type="protein sequence ID" value="RNF28711.1"/>
    <property type="molecule type" value="Genomic_DNA"/>
</dbReference>
<dbReference type="Gene3D" id="1.20.1260.10">
    <property type="match status" value="1"/>
</dbReference>